<keyword evidence="2" id="KW-1133">Transmembrane helix</keyword>
<protein>
    <submittedName>
        <fullName evidence="3">Uncharacterized protein</fullName>
    </submittedName>
</protein>
<gene>
    <name evidence="3" type="ORF">NKR23_g10212</name>
</gene>
<feature type="transmembrane region" description="Helical" evidence="2">
    <location>
        <begin position="40"/>
        <end position="63"/>
    </location>
</feature>
<sequence>MAPVTPTTPLGPTLASLFRRQTTVTVTAAPSDSSSSGSHLSGGAIAGIVIGSIVGVLLIIWIIRSCSNLGAPPQERAEPAWYDDVNARRSRSRRRSHSANYPQRTSTEMRTVTPVVVADRVRRPSNAYVYESSRSGSKRDRRSRRGSRDYY</sequence>
<name>A0AA38VIX8_9PEZI</name>
<organism evidence="3 4">
    <name type="scientific">Pleurostoma richardsiae</name>
    <dbReference type="NCBI Taxonomy" id="41990"/>
    <lineage>
        <taxon>Eukaryota</taxon>
        <taxon>Fungi</taxon>
        <taxon>Dikarya</taxon>
        <taxon>Ascomycota</taxon>
        <taxon>Pezizomycotina</taxon>
        <taxon>Sordariomycetes</taxon>
        <taxon>Sordariomycetidae</taxon>
        <taxon>Calosphaeriales</taxon>
        <taxon>Pleurostomataceae</taxon>
        <taxon>Pleurostoma</taxon>
    </lineage>
</organism>
<reference evidence="3" key="1">
    <citation type="submission" date="2022-07" db="EMBL/GenBank/DDBJ databases">
        <title>Fungi with potential for degradation of polypropylene.</title>
        <authorList>
            <person name="Gostincar C."/>
        </authorList>
    </citation>
    <scope>NUCLEOTIDE SEQUENCE</scope>
    <source>
        <strain evidence="3">EXF-13308</strain>
    </source>
</reference>
<evidence type="ECO:0000313" key="3">
    <source>
        <dbReference type="EMBL" id="KAJ9134306.1"/>
    </source>
</evidence>
<dbReference type="Proteomes" id="UP001174694">
    <property type="component" value="Unassembled WGS sequence"/>
</dbReference>
<evidence type="ECO:0000256" key="1">
    <source>
        <dbReference type="SAM" id="MobiDB-lite"/>
    </source>
</evidence>
<comment type="caution">
    <text evidence="3">The sequence shown here is derived from an EMBL/GenBank/DDBJ whole genome shotgun (WGS) entry which is preliminary data.</text>
</comment>
<dbReference type="EMBL" id="JANBVO010000044">
    <property type="protein sequence ID" value="KAJ9134306.1"/>
    <property type="molecule type" value="Genomic_DNA"/>
</dbReference>
<feature type="compositionally biased region" description="Polar residues" evidence="1">
    <location>
        <begin position="98"/>
        <end position="110"/>
    </location>
</feature>
<feature type="compositionally biased region" description="Basic residues" evidence="1">
    <location>
        <begin position="88"/>
        <end position="97"/>
    </location>
</feature>
<feature type="region of interest" description="Disordered" evidence="1">
    <location>
        <begin position="127"/>
        <end position="151"/>
    </location>
</feature>
<dbReference type="AlphaFoldDB" id="A0AA38VIX8"/>
<accession>A0AA38VIX8</accession>
<proteinExistence type="predicted"/>
<evidence type="ECO:0000256" key="2">
    <source>
        <dbReference type="SAM" id="Phobius"/>
    </source>
</evidence>
<feature type="region of interest" description="Disordered" evidence="1">
    <location>
        <begin position="70"/>
        <end position="114"/>
    </location>
</feature>
<evidence type="ECO:0000313" key="4">
    <source>
        <dbReference type="Proteomes" id="UP001174694"/>
    </source>
</evidence>
<keyword evidence="2" id="KW-0812">Transmembrane</keyword>
<keyword evidence="2" id="KW-0472">Membrane</keyword>
<keyword evidence="4" id="KW-1185">Reference proteome</keyword>